<organism evidence="1 2">
    <name type="scientific">Schistosoma mattheei</name>
    <dbReference type="NCBI Taxonomy" id="31246"/>
    <lineage>
        <taxon>Eukaryota</taxon>
        <taxon>Metazoa</taxon>
        <taxon>Spiralia</taxon>
        <taxon>Lophotrochozoa</taxon>
        <taxon>Platyhelminthes</taxon>
        <taxon>Trematoda</taxon>
        <taxon>Digenea</taxon>
        <taxon>Strigeidida</taxon>
        <taxon>Schistosomatoidea</taxon>
        <taxon>Schistosomatidae</taxon>
        <taxon>Schistosoma</taxon>
    </lineage>
</organism>
<evidence type="ECO:0000313" key="2">
    <source>
        <dbReference type="Proteomes" id="UP000269396"/>
    </source>
</evidence>
<dbReference type="Proteomes" id="UP000269396">
    <property type="component" value="Unassembled WGS sequence"/>
</dbReference>
<sequence>MFSYCINAKYCGHNWFIGPVRDFLLIFKTNLRLTKFSSLISLFFSAIRSLHNVFCLSNISFVSSNNSLSWAFSHCSVIYTNEMKEIQNLFGIW</sequence>
<gene>
    <name evidence="1" type="ORF">SMTD_LOCUS48</name>
</gene>
<reference evidence="1 2" key="1">
    <citation type="submission" date="2018-11" db="EMBL/GenBank/DDBJ databases">
        <authorList>
            <consortium name="Pathogen Informatics"/>
        </authorList>
    </citation>
    <scope>NUCLEOTIDE SEQUENCE [LARGE SCALE GENOMIC DNA]</scope>
    <source>
        <strain>Denwood</strain>
        <strain evidence="2">Zambia</strain>
    </source>
</reference>
<evidence type="ECO:0000313" key="1">
    <source>
        <dbReference type="EMBL" id="VDO66930.1"/>
    </source>
</evidence>
<name>A0A183ND62_9TREM</name>
<keyword evidence="2" id="KW-1185">Reference proteome</keyword>
<dbReference type="EMBL" id="UZAL01000032">
    <property type="protein sequence ID" value="VDO66930.1"/>
    <property type="molecule type" value="Genomic_DNA"/>
</dbReference>
<protein>
    <submittedName>
        <fullName evidence="1">Uncharacterized protein</fullName>
    </submittedName>
</protein>
<proteinExistence type="predicted"/>
<accession>A0A183ND62</accession>
<dbReference type="AlphaFoldDB" id="A0A183ND62"/>